<accession>A0A916U8U9</accession>
<dbReference type="GO" id="GO:0035438">
    <property type="term" value="F:cyclic-di-GMP binding"/>
    <property type="evidence" value="ECO:0007669"/>
    <property type="project" value="InterPro"/>
</dbReference>
<organism evidence="2 3">
    <name type="scientific">Undibacterium terreum</name>
    <dbReference type="NCBI Taxonomy" id="1224302"/>
    <lineage>
        <taxon>Bacteria</taxon>
        <taxon>Pseudomonadati</taxon>
        <taxon>Pseudomonadota</taxon>
        <taxon>Betaproteobacteria</taxon>
        <taxon>Burkholderiales</taxon>
        <taxon>Oxalobacteraceae</taxon>
        <taxon>Undibacterium</taxon>
    </lineage>
</organism>
<name>A0A916U8U9_9BURK</name>
<reference evidence="2" key="1">
    <citation type="journal article" date="2014" name="Int. J. Syst. Evol. Microbiol.">
        <title>Complete genome sequence of Corynebacterium casei LMG S-19264T (=DSM 44701T), isolated from a smear-ripened cheese.</title>
        <authorList>
            <consortium name="US DOE Joint Genome Institute (JGI-PGF)"/>
            <person name="Walter F."/>
            <person name="Albersmeier A."/>
            <person name="Kalinowski J."/>
            <person name="Ruckert C."/>
        </authorList>
    </citation>
    <scope>NUCLEOTIDE SEQUENCE</scope>
    <source>
        <strain evidence="2">CGMCC 1.10998</strain>
    </source>
</reference>
<evidence type="ECO:0000259" key="1">
    <source>
        <dbReference type="Pfam" id="PF07238"/>
    </source>
</evidence>
<dbReference type="EMBL" id="BMED01000001">
    <property type="protein sequence ID" value="GGC62306.1"/>
    <property type="molecule type" value="Genomic_DNA"/>
</dbReference>
<evidence type="ECO:0000313" key="2">
    <source>
        <dbReference type="EMBL" id="GGC62306.1"/>
    </source>
</evidence>
<protein>
    <recommendedName>
        <fullName evidence="1">PilZ domain-containing protein</fullName>
    </recommendedName>
</protein>
<dbReference type="InterPro" id="IPR009875">
    <property type="entry name" value="PilZ_domain"/>
</dbReference>
<dbReference type="RefSeq" id="WP_188564530.1">
    <property type="nucleotide sequence ID" value="NZ_BMED01000001.1"/>
</dbReference>
<sequence length="166" mass="18708">MKNPDVDQAVEDSLRVLQGLGKEEPEVSATPPTPLPAFTMKLPRPNVRGHKRYLVKWRMAIVYEGGNGKKTFHGRVNDISLGGLSIHCDHNVFYEGKVILLLALPPLNAGTREKILEISCRMNYTILSQQLFRIGLEFLEFRKGDKKLLEERLEISNAGGMAYMDV</sequence>
<evidence type="ECO:0000313" key="3">
    <source>
        <dbReference type="Proteomes" id="UP000637423"/>
    </source>
</evidence>
<dbReference type="Gene3D" id="2.40.10.220">
    <property type="entry name" value="predicted glycosyltransferase like domains"/>
    <property type="match status" value="1"/>
</dbReference>
<gene>
    <name evidence="2" type="ORF">GCM10011396_06480</name>
</gene>
<dbReference type="Pfam" id="PF07238">
    <property type="entry name" value="PilZ"/>
    <property type="match status" value="1"/>
</dbReference>
<dbReference type="AlphaFoldDB" id="A0A916U8U9"/>
<keyword evidence="3" id="KW-1185">Reference proteome</keyword>
<dbReference type="Proteomes" id="UP000637423">
    <property type="component" value="Unassembled WGS sequence"/>
</dbReference>
<dbReference type="SUPFAM" id="SSF141371">
    <property type="entry name" value="PilZ domain-like"/>
    <property type="match status" value="1"/>
</dbReference>
<proteinExistence type="predicted"/>
<reference evidence="2" key="2">
    <citation type="submission" date="2020-09" db="EMBL/GenBank/DDBJ databases">
        <authorList>
            <person name="Sun Q."/>
            <person name="Zhou Y."/>
        </authorList>
    </citation>
    <scope>NUCLEOTIDE SEQUENCE</scope>
    <source>
        <strain evidence="2">CGMCC 1.10998</strain>
    </source>
</reference>
<feature type="domain" description="PilZ" evidence="1">
    <location>
        <begin position="48"/>
        <end position="151"/>
    </location>
</feature>
<comment type="caution">
    <text evidence="2">The sequence shown here is derived from an EMBL/GenBank/DDBJ whole genome shotgun (WGS) entry which is preliminary data.</text>
</comment>